<sequence>MAVSNSTDSCLACKFFITGGQLGSCHRFPQSLNKSPSDWCGEFIFANVARTKDEITPQPTIIDNLLESKPIQIDNKPKRIKK</sequence>
<proteinExistence type="predicted"/>
<reference evidence="1" key="1">
    <citation type="submission" date="2020-04" db="EMBL/GenBank/DDBJ databases">
        <authorList>
            <person name="Chiriac C."/>
            <person name="Salcher M."/>
            <person name="Ghai R."/>
            <person name="Kavagutti S V."/>
        </authorList>
    </citation>
    <scope>NUCLEOTIDE SEQUENCE</scope>
</reference>
<protein>
    <submittedName>
        <fullName evidence="1">Uncharacterized protein</fullName>
    </submittedName>
</protein>
<organism evidence="1">
    <name type="scientific">uncultured Caudovirales phage</name>
    <dbReference type="NCBI Taxonomy" id="2100421"/>
    <lineage>
        <taxon>Viruses</taxon>
        <taxon>Duplodnaviria</taxon>
        <taxon>Heunggongvirae</taxon>
        <taxon>Uroviricota</taxon>
        <taxon>Caudoviricetes</taxon>
        <taxon>Peduoviridae</taxon>
        <taxon>Maltschvirus</taxon>
        <taxon>Maltschvirus maltsch</taxon>
    </lineage>
</organism>
<gene>
    <name evidence="1" type="ORF">UFOVP96_47</name>
</gene>
<accession>A0A6J5KZ54</accession>
<dbReference type="EMBL" id="LR796215">
    <property type="protein sequence ID" value="CAB4127878.1"/>
    <property type="molecule type" value="Genomic_DNA"/>
</dbReference>
<name>A0A6J5KZ54_9CAUD</name>
<evidence type="ECO:0000313" key="1">
    <source>
        <dbReference type="EMBL" id="CAB4127878.1"/>
    </source>
</evidence>